<evidence type="ECO:0000313" key="1">
    <source>
        <dbReference type="EMBL" id="EYB93752.1"/>
    </source>
</evidence>
<gene>
    <name evidence="1" type="primary">Acey_s0179.g727</name>
    <name evidence="1" type="ORF">Y032_0179g727</name>
</gene>
<accession>A0A016STP1</accession>
<proteinExistence type="predicted"/>
<reference evidence="2" key="1">
    <citation type="journal article" date="2015" name="Nat. Genet.">
        <title>The genome and transcriptome of the zoonotic hookworm Ancylostoma ceylanicum identify infection-specific gene families.</title>
        <authorList>
            <person name="Schwarz E.M."/>
            <person name="Hu Y."/>
            <person name="Antoshechkin I."/>
            <person name="Miller M.M."/>
            <person name="Sternberg P.W."/>
            <person name="Aroian R.V."/>
        </authorList>
    </citation>
    <scope>NUCLEOTIDE SEQUENCE</scope>
    <source>
        <strain evidence="2">HY135</strain>
    </source>
</reference>
<dbReference type="Proteomes" id="UP000024635">
    <property type="component" value="Unassembled WGS sequence"/>
</dbReference>
<comment type="caution">
    <text evidence="1">The sequence shown here is derived from an EMBL/GenBank/DDBJ whole genome shotgun (WGS) entry which is preliminary data.</text>
</comment>
<sequence length="71" mass="8235">MCQSTTSYSSNIPNQTLISSRIFHSLNRSQYFFLLENYFFNVKPPELVLDPEFIKAVPTALVEQVRKTHVV</sequence>
<organism evidence="1 2">
    <name type="scientific">Ancylostoma ceylanicum</name>
    <dbReference type="NCBI Taxonomy" id="53326"/>
    <lineage>
        <taxon>Eukaryota</taxon>
        <taxon>Metazoa</taxon>
        <taxon>Ecdysozoa</taxon>
        <taxon>Nematoda</taxon>
        <taxon>Chromadorea</taxon>
        <taxon>Rhabditida</taxon>
        <taxon>Rhabditina</taxon>
        <taxon>Rhabditomorpha</taxon>
        <taxon>Strongyloidea</taxon>
        <taxon>Ancylostomatidae</taxon>
        <taxon>Ancylostomatinae</taxon>
        <taxon>Ancylostoma</taxon>
    </lineage>
</organism>
<evidence type="ECO:0000313" key="2">
    <source>
        <dbReference type="Proteomes" id="UP000024635"/>
    </source>
</evidence>
<keyword evidence="2" id="KW-1185">Reference proteome</keyword>
<name>A0A016STP1_9BILA</name>
<protein>
    <submittedName>
        <fullName evidence="1">Uncharacterized protein</fullName>
    </submittedName>
</protein>
<dbReference type="AlphaFoldDB" id="A0A016STP1"/>
<dbReference type="EMBL" id="JARK01001515">
    <property type="protein sequence ID" value="EYB93752.1"/>
    <property type="molecule type" value="Genomic_DNA"/>
</dbReference>